<name>X0SVM3_9ZZZZ</name>
<accession>X0SVM3</accession>
<dbReference type="PANTHER" id="PTHR47623">
    <property type="entry name" value="OS09G0287300 PROTEIN"/>
    <property type="match status" value="1"/>
</dbReference>
<dbReference type="SMART" id="SM00855">
    <property type="entry name" value="PGAM"/>
    <property type="match status" value="1"/>
</dbReference>
<dbReference type="EMBL" id="BARS01002442">
    <property type="protein sequence ID" value="GAF85248.1"/>
    <property type="molecule type" value="Genomic_DNA"/>
</dbReference>
<reference evidence="1" key="1">
    <citation type="journal article" date="2014" name="Front. Microbiol.">
        <title>High frequency of phylogenetically diverse reductive dehalogenase-homologous genes in deep subseafloor sedimentary metagenomes.</title>
        <authorList>
            <person name="Kawai M."/>
            <person name="Futagami T."/>
            <person name="Toyoda A."/>
            <person name="Takaki Y."/>
            <person name="Nishi S."/>
            <person name="Hori S."/>
            <person name="Arai W."/>
            <person name="Tsubouchi T."/>
            <person name="Morono Y."/>
            <person name="Uchiyama I."/>
            <person name="Ito T."/>
            <person name="Fujiyama A."/>
            <person name="Inagaki F."/>
            <person name="Takami H."/>
        </authorList>
    </citation>
    <scope>NUCLEOTIDE SEQUENCE</scope>
    <source>
        <strain evidence="1">Expedition CK06-06</strain>
    </source>
</reference>
<evidence type="ECO:0000313" key="1">
    <source>
        <dbReference type="EMBL" id="GAF85248.1"/>
    </source>
</evidence>
<organism evidence="1">
    <name type="scientific">marine sediment metagenome</name>
    <dbReference type="NCBI Taxonomy" id="412755"/>
    <lineage>
        <taxon>unclassified sequences</taxon>
        <taxon>metagenomes</taxon>
        <taxon>ecological metagenomes</taxon>
    </lineage>
</organism>
<dbReference type="CDD" id="cd07067">
    <property type="entry name" value="HP_PGM_like"/>
    <property type="match status" value="1"/>
</dbReference>
<dbReference type="PANTHER" id="PTHR47623:SF1">
    <property type="entry name" value="OS09G0287300 PROTEIN"/>
    <property type="match status" value="1"/>
</dbReference>
<dbReference type="InterPro" id="IPR029033">
    <property type="entry name" value="His_PPase_superfam"/>
</dbReference>
<proteinExistence type="predicted"/>
<protein>
    <recommendedName>
        <fullName evidence="2">Phosphohistidine phosphatase SixA</fullName>
    </recommendedName>
</protein>
<sequence>MKTLYLVRHAKSSWKYPDLDDFERPLNKRGRKSAPLMGTILTKLRVAPDLIISSPANRAAMTARIIAARINYPLEKIQYSEAIYEFSEDALIRVIKQIDDRVNKAMVVGHNPAANGLANYIGDRPISNIPTCGVCCVELDISSWPKISDHCGKVKFFEYPKKHTS</sequence>
<dbReference type="InterPro" id="IPR013078">
    <property type="entry name" value="His_Pase_superF_clade-1"/>
</dbReference>
<evidence type="ECO:0008006" key="2">
    <source>
        <dbReference type="Google" id="ProtNLM"/>
    </source>
</evidence>
<dbReference type="SUPFAM" id="SSF53254">
    <property type="entry name" value="Phosphoglycerate mutase-like"/>
    <property type="match status" value="1"/>
</dbReference>
<dbReference type="Pfam" id="PF00300">
    <property type="entry name" value="His_Phos_1"/>
    <property type="match status" value="1"/>
</dbReference>
<dbReference type="AlphaFoldDB" id="X0SVM3"/>
<gene>
    <name evidence="1" type="ORF">S01H1_04647</name>
</gene>
<dbReference type="Gene3D" id="3.40.50.1240">
    <property type="entry name" value="Phosphoglycerate mutase-like"/>
    <property type="match status" value="1"/>
</dbReference>
<comment type="caution">
    <text evidence="1">The sequence shown here is derived from an EMBL/GenBank/DDBJ whole genome shotgun (WGS) entry which is preliminary data.</text>
</comment>